<evidence type="ECO:0000313" key="4">
    <source>
        <dbReference type="Proteomes" id="UP001162131"/>
    </source>
</evidence>
<dbReference type="PROSITE" id="PS50003">
    <property type="entry name" value="PH_DOMAIN"/>
    <property type="match status" value="1"/>
</dbReference>
<gene>
    <name evidence="3" type="ORF">BSTOLATCC_MIC55813</name>
</gene>
<dbReference type="Proteomes" id="UP001162131">
    <property type="component" value="Unassembled WGS sequence"/>
</dbReference>
<protein>
    <recommendedName>
        <fullName evidence="2">PH domain-containing protein</fullName>
    </recommendedName>
</protein>
<reference evidence="3" key="1">
    <citation type="submission" date="2021-09" db="EMBL/GenBank/DDBJ databases">
        <authorList>
            <consortium name="AG Swart"/>
            <person name="Singh M."/>
            <person name="Singh A."/>
            <person name="Seah K."/>
            <person name="Emmerich C."/>
        </authorList>
    </citation>
    <scope>NUCLEOTIDE SEQUENCE</scope>
    <source>
        <strain evidence="3">ATCC30299</strain>
    </source>
</reference>
<evidence type="ECO:0000256" key="1">
    <source>
        <dbReference type="SAM" id="MobiDB-lite"/>
    </source>
</evidence>
<comment type="caution">
    <text evidence="3">The sequence shown here is derived from an EMBL/GenBank/DDBJ whole genome shotgun (WGS) entry which is preliminary data.</text>
</comment>
<dbReference type="AlphaFoldDB" id="A0AAU9KGN3"/>
<dbReference type="EMBL" id="CAJZBQ010000054">
    <property type="protein sequence ID" value="CAG9332363.1"/>
    <property type="molecule type" value="Genomic_DNA"/>
</dbReference>
<dbReference type="SUPFAM" id="SSF50729">
    <property type="entry name" value="PH domain-like"/>
    <property type="match status" value="1"/>
</dbReference>
<accession>A0AAU9KGN3</accession>
<feature type="domain" description="PH" evidence="2">
    <location>
        <begin position="75"/>
        <end position="253"/>
    </location>
</feature>
<dbReference type="InterPro" id="IPR011993">
    <property type="entry name" value="PH-like_dom_sf"/>
</dbReference>
<evidence type="ECO:0000313" key="3">
    <source>
        <dbReference type="EMBL" id="CAG9332363.1"/>
    </source>
</evidence>
<organism evidence="3 4">
    <name type="scientific">Blepharisma stoltei</name>
    <dbReference type="NCBI Taxonomy" id="1481888"/>
    <lineage>
        <taxon>Eukaryota</taxon>
        <taxon>Sar</taxon>
        <taxon>Alveolata</taxon>
        <taxon>Ciliophora</taxon>
        <taxon>Postciliodesmatophora</taxon>
        <taxon>Heterotrichea</taxon>
        <taxon>Heterotrichida</taxon>
        <taxon>Blepharismidae</taxon>
        <taxon>Blepharisma</taxon>
    </lineage>
</organism>
<dbReference type="Gene3D" id="2.30.29.30">
    <property type="entry name" value="Pleckstrin-homology domain (PH domain)/Phosphotyrosine-binding domain (PTB)"/>
    <property type="match status" value="1"/>
</dbReference>
<dbReference type="SMART" id="SM00233">
    <property type="entry name" value="PH"/>
    <property type="match status" value="1"/>
</dbReference>
<evidence type="ECO:0000259" key="2">
    <source>
        <dbReference type="PROSITE" id="PS50003"/>
    </source>
</evidence>
<feature type="compositionally biased region" description="Low complexity" evidence="1">
    <location>
        <begin position="151"/>
        <end position="165"/>
    </location>
</feature>
<dbReference type="InterPro" id="IPR001849">
    <property type="entry name" value="PH_domain"/>
</dbReference>
<name>A0AAU9KGN3_9CILI</name>
<dbReference type="CDD" id="cd00821">
    <property type="entry name" value="PH"/>
    <property type="match status" value="1"/>
</dbReference>
<keyword evidence="4" id="KW-1185">Reference proteome</keyword>
<sequence length="259" mass="29187">MEGSSDSGSEMGTETVPEEDITINEMVFNPTNTHVSIEIDRKPTKQPIDEIIAFAVASSPESSKASESSILRFAGESFSGELLRYKPSSVDFYLPRWCMLDTNGLIYYKSRHAALFEEPPLMSIPNEAIMSVYAYKQKKKPNYLLEINTNDRSPADSSPASSARSVSLNNSGHLMHKPRHLLPRPVSFTKPAVKTKLIPNRETPKEKPALRTGKRSWTNRENEMYLNENRLLFAVNSEDEWETWKSAFSALTNANIIVI</sequence>
<proteinExistence type="predicted"/>
<feature type="region of interest" description="Disordered" evidence="1">
    <location>
        <begin position="148"/>
        <end position="170"/>
    </location>
</feature>